<feature type="domain" description="Aminoglycoside phosphotransferase" evidence="1">
    <location>
        <begin position="34"/>
        <end position="247"/>
    </location>
</feature>
<dbReference type="InterPro" id="IPR002575">
    <property type="entry name" value="Aminoglycoside_PTrfase"/>
</dbReference>
<dbReference type="RefSeq" id="WP_311160310.1">
    <property type="nucleotide sequence ID" value="NZ_JAVQLW010000001.1"/>
</dbReference>
<dbReference type="Gene3D" id="3.90.1200.10">
    <property type="match status" value="1"/>
</dbReference>
<sequence>MIRKRTVLPPELAELPELEDARVMACLRDLPQRRVYEIRLNGERAFLKQFRSGNPEAAVETTVARLTEVARVLGQDRNAVAEVLLAIPRAGVLVTHPATGQPLSRFLSESDPANRARLIARVGEWLQALARADLSEGRFGPGYWIKGLDSRVSAAGHAWIDGELVQRHLAQMQQEGAALRRARVVRARLHGDLTPDNVFYDPRDGRLTGIDMQEMGEIALVRDMARMLVWLESRRDHPAGDTIDGIAAEDHRALCESCDLLAPDQRPLLRFMIGEIMLGYYLDCDRQPDRRRLLSRAMQGWAYAPDTSASAAS</sequence>
<keyword evidence="3" id="KW-1185">Reference proteome</keyword>
<accession>A0ABU2HSY0</accession>
<comment type="caution">
    <text evidence="2">The sequence shown here is derived from an EMBL/GenBank/DDBJ whole genome shotgun (WGS) entry which is preliminary data.</text>
</comment>
<dbReference type="InterPro" id="IPR011009">
    <property type="entry name" value="Kinase-like_dom_sf"/>
</dbReference>
<proteinExistence type="predicted"/>
<organism evidence="2 3">
    <name type="scientific">Paracoccus aurantius</name>
    <dbReference type="NCBI Taxonomy" id="3073814"/>
    <lineage>
        <taxon>Bacteria</taxon>
        <taxon>Pseudomonadati</taxon>
        <taxon>Pseudomonadota</taxon>
        <taxon>Alphaproteobacteria</taxon>
        <taxon>Rhodobacterales</taxon>
        <taxon>Paracoccaceae</taxon>
        <taxon>Paracoccus</taxon>
    </lineage>
</organism>
<gene>
    <name evidence="2" type="ORF">RGQ15_11245</name>
</gene>
<reference evidence="3" key="1">
    <citation type="submission" date="2023-07" db="EMBL/GenBank/DDBJ databases">
        <title>Paracoccus sp. MBLB3053 whole genome sequence.</title>
        <authorList>
            <person name="Hwang C.Y."/>
            <person name="Cho E.-S."/>
            <person name="Seo M.-J."/>
        </authorList>
    </citation>
    <scope>NUCLEOTIDE SEQUENCE [LARGE SCALE GENOMIC DNA]</scope>
    <source>
        <strain evidence="3">MBLB3053</strain>
    </source>
</reference>
<dbReference type="Proteomes" id="UP001269144">
    <property type="component" value="Unassembled WGS sequence"/>
</dbReference>
<protein>
    <submittedName>
        <fullName evidence="2">Phosphotransferase</fullName>
    </submittedName>
</protein>
<evidence type="ECO:0000313" key="2">
    <source>
        <dbReference type="EMBL" id="MDS9468141.1"/>
    </source>
</evidence>
<evidence type="ECO:0000313" key="3">
    <source>
        <dbReference type="Proteomes" id="UP001269144"/>
    </source>
</evidence>
<name>A0ABU2HSY0_9RHOB</name>
<dbReference type="Pfam" id="PF01636">
    <property type="entry name" value="APH"/>
    <property type="match status" value="1"/>
</dbReference>
<dbReference type="SUPFAM" id="SSF56112">
    <property type="entry name" value="Protein kinase-like (PK-like)"/>
    <property type="match status" value="1"/>
</dbReference>
<evidence type="ECO:0000259" key="1">
    <source>
        <dbReference type="Pfam" id="PF01636"/>
    </source>
</evidence>
<dbReference type="EMBL" id="JAVQLW010000001">
    <property type="protein sequence ID" value="MDS9468141.1"/>
    <property type="molecule type" value="Genomic_DNA"/>
</dbReference>